<gene>
    <name evidence="2" type="ORF">UFOPK3954_02330</name>
</gene>
<accession>A0A6J7Q0M5</accession>
<feature type="region of interest" description="Disordered" evidence="1">
    <location>
        <begin position="150"/>
        <end position="201"/>
    </location>
</feature>
<evidence type="ECO:0000256" key="1">
    <source>
        <dbReference type="SAM" id="MobiDB-lite"/>
    </source>
</evidence>
<organism evidence="2">
    <name type="scientific">freshwater metagenome</name>
    <dbReference type="NCBI Taxonomy" id="449393"/>
    <lineage>
        <taxon>unclassified sequences</taxon>
        <taxon>metagenomes</taxon>
        <taxon>ecological metagenomes</taxon>
    </lineage>
</organism>
<evidence type="ECO:0000313" key="2">
    <source>
        <dbReference type="EMBL" id="CAB5011360.1"/>
    </source>
</evidence>
<proteinExistence type="predicted"/>
<protein>
    <submittedName>
        <fullName evidence="2">Unannotated protein</fullName>
    </submittedName>
</protein>
<dbReference type="EMBL" id="CAFBON010000344">
    <property type="protein sequence ID" value="CAB5011360.1"/>
    <property type="molecule type" value="Genomic_DNA"/>
</dbReference>
<dbReference type="AlphaFoldDB" id="A0A6J7Q0M5"/>
<name>A0A6J7Q0M5_9ZZZZ</name>
<reference evidence="2" key="1">
    <citation type="submission" date="2020-05" db="EMBL/GenBank/DDBJ databases">
        <authorList>
            <person name="Chiriac C."/>
            <person name="Salcher M."/>
            <person name="Ghai R."/>
            <person name="Kavagutti S V."/>
        </authorList>
    </citation>
    <scope>NUCLEOTIDE SEQUENCE</scope>
</reference>
<sequence>MSAAAILWTVSVVMIAFATASASLLGSGCGRAPRPVRIRSIGRRRPITPVWAMSTSLARAPRWAATAVTISDASARPWSPVATFAFFEVTTTALARPDATLVREMRTLGPAKCDWVNIPAAEHTSSAATTTKSRLWSLIPRLVTWQRNPAGRSRVTAQSLAERSASARPEFGATSKKGGGAGGWPPPHLSLSAGWTARSTK</sequence>